<proteinExistence type="predicted"/>
<evidence type="ECO:0000256" key="1">
    <source>
        <dbReference type="ARBA" id="ARBA00004141"/>
    </source>
</evidence>
<keyword evidence="3 6" id="KW-1133">Transmembrane helix</keyword>
<evidence type="ECO:0000256" key="6">
    <source>
        <dbReference type="SAM" id="Phobius"/>
    </source>
</evidence>
<protein>
    <submittedName>
        <fullName evidence="8">ABC transporter permease</fullName>
    </submittedName>
</protein>
<reference evidence="8 9" key="1">
    <citation type="submission" date="2020-09" db="EMBL/GenBank/DDBJ databases">
        <title>Diversity and distribution of actinomycetes associated with coral in the coast of Hainan.</title>
        <authorList>
            <person name="Li F."/>
        </authorList>
    </citation>
    <scope>NUCLEOTIDE SEQUENCE [LARGE SCALE GENOMIC DNA]</scope>
    <source>
        <strain evidence="8 9">HNM0947</strain>
    </source>
</reference>
<evidence type="ECO:0000313" key="9">
    <source>
        <dbReference type="Proteomes" id="UP000806528"/>
    </source>
</evidence>
<accession>A0ABR9PAT5</accession>
<dbReference type="EMBL" id="JADBGI010000019">
    <property type="protein sequence ID" value="MBE3000956.1"/>
    <property type="molecule type" value="Genomic_DNA"/>
</dbReference>
<organism evidence="8 9">
    <name type="scientific">Nocardiopsis coralli</name>
    <dbReference type="NCBI Taxonomy" id="2772213"/>
    <lineage>
        <taxon>Bacteria</taxon>
        <taxon>Bacillati</taxon>
        <taxon>Actinomycetota</taxon>
        <taxon>Actinomycetes</taxon>
        <taxon>Streptosporangiales</taxon>
        <taxon>Nocardiopsidaceae</taxon>
        <taxon>Nocardiopsis</taxon>
    </lineage>
</organism>
<dbReference type="PROSITE" id="PS51012">
    <property type="entry name" value="ABC_TM2"/>
    <property type="match status" value="1"/>
</dbReference>
<feature type="transmembrane region" description="Helical" evidence="6">
    <location>
        <begin position="109"/>
        <end position="131"/>
    </location>
</feature>
<feature type="transmembrane region" description="Helical" evidence="6">
    <location>
        <begin position="172"/>
        <end position="192"/>
    </location>
</feature>
<dbReference type="InterPro" id="IPR013525">
    <property type="entry name" value="ABC2_TM"/>
</dbReference>
<name>A0ABR9PAT5_9ACTN</name>
<dbReference type="PANTHER" id="PTHR43229:SF6">
    <property type="entry name" value="ABC-TYPE MULTIDRUG TRANSPORT SYSTEM, PERMEASE COMPONENT"/>
    <property type="match status" value="1"/>
</dbReference>
<gene>
    <name evidence="8" type="ORF">IDM40_19990</name>
</gene>
<feature type="transmembrane region" description="Helical" evidence="6">
    <location>
        <begin position="240"/>
        <end position="259"/>
    </location>
</feature>
<comment type="subcellular location">
    <subcellularLocation>
        <location evidence="1">Membrane</location>
        <topology evidence="1">Multi-pass membrane protein</topology>
    </subcellularLocation>
</comment>
<dbReference type="InterPro" id="IPR051784">
    <property type="entry name" value="Nod_factor_ABC_transporter"/>
</dbReference>
<evidence type="ECO:0000256" key="4">
    <source>
        <dbReference type="ARBA" id="ARBA00023136"/>
    </source>
</evidence>
<feature type="transmembrane region" description="Helical" evidence="6">
    <location>
        <begin position="29"/>
        <end position="48"/>
    </location>
</feature>
<feature type="transmembrane region" description="Helical" evidence="6">
    <location>
        <begin position="143"/>
        <end position="166"/>
    </location>
</feature>
<keyword evidence="4 6" id="KW-0472">Membrane</keyword>
<dbReference type="PANTHER" id="PTHR43229">
    <property type="entry name" value="NODULATION PROTEIN J"/>
    <property type="match status" value="1"/>
</dbReference>
<sequence length="283" mass="29765">MNPVMQAVRVGASRGRTDFVRLSTTPGELFGYLFYPAVFVGLAATLNFDHNTTGVDGSGYFVAGGVVFALVTTSLLTLAQLIGTEREDGTLLRAKALPHGMLAYTVGKALQLLMTCTLSVGLVLVAALLLVDGFTLQGWGGALTLAWVCALGALALIPLGAILGSLTTNPRVTLALTMVVLLALMMVSGVFFPTDFFPAWVGAIGMALPLYWVGVGVRAAALPGSDAAFEASGAWDLPQAAGVLMVWAVVGFLVAPWVLRAMARRESGSRVDRARERAMKRAY</sequence>
<dbReference type="InterPro" id="IPR047817">
    <property type="entry name" value="ABC2_TM_bact-type"/>
</dbReference>
<keyword evidence="9" id="KW-1185">Reference proteome</keyword>
<evidence type="ECO:0000256" key="5">
    <source>
        <dbReference type="ARBA" id="ARBA00023251"/>
    </source>
</evidence>
<dbReference type="RefSeq" id="WP_193123556.1">
    <property type="nucleotide sequence ID" value="NZ_JADBGI010000019.1"/>
</dbReference>
<evidence type="ECO:0000256" key="3">
    <source>
        <dbReference type="ARBA" id="ARBA00022989"/>
    </source>
</evidence>
<evidence type="ECO:0000256" key="2">
    <source>
        <dbReference type="ARBA" id="ARBA00022692"/>
    </source>
</evidence>
<feature type="transmembrane region" description="Helical" evidence="6">
    <location>
        <begin position="199"/>
        <end position="220"/>
    </location>
</feature>
<dbReference type="Pfam" id="PF12698">
    <property type="entry name" value="ABC2_membrane_3"/>
    <property type="match status" value="1"/>
</dbReference>
<dbReference type="InterPro" id="IPR000412">
    <property type="entry name" value="ABC_2_transport"/>
</dbReference>
<evidence type="ECO:0000313" key="8">
    <source>
        <dbReference type="EMBL" id="MBE3000956.1"/>
    </source>
</evidence>
<dbReference type="PIRSF" id="PIRSF006648">
    <property type="entry name" value="DrrB"/>
    <property type="match status" value="1"/>
</dbReference>
<evidence type="ECO:0000259" key="7">
    <source>
        <dbReference type="PROSITE" id="PS51012"/>
    </source>
</evidence>
<feature type="domain" description="ABC transmembrane type-2" evidence="7">
    <location>
        <begin position="27"/>
        <end position="262"/>
    </location>
</feature>
<feature type="transmembrane region" description="Helical" evidence="6">
    <location>
        <begin position="60"/>
        <end position="82"/>
    </location>
</feature>
<keyword evidence="2 6" id="KW-0812">Transmembrane</keyword>
<dbReference type="Proteomes" id="UP000806528">
    <property type="component" value="Unassembled WGS sequence"/>
</dbReference>
<keyword evidence="5" id="KW-0046">Antibiotic resistance</keyword>
<comment type="caution">
    <text evidence="8">The sequence shown here is derived from an EMBL/GenBank/DDBJ whole genome shotgun (WGS) entry which is preliminary data.</text>
</comment>